<gene>
    <name evidence="1" type="ORF">SteCoe_38253</name>
</gene>
<keyword evidence="2" id="KW-1185">Reference proteome</keyword>
<evidence type="ECO:0000313" key="1">
    <source>
        <dbReference type="EMBL" id="OMJ65423.1"/>
    </source>
</evidence>
<protein>
    <submittedName>
        <fullName evidence="1">Uncharacterized protein</fullName>
    </submittedName>
</protein>
<name>A0A1R2ALK9_9CILI</name>
<organism evidence="1 2">
    <name type="scientific">Stentor coeruleus</name>
    <dbReference type="NCBI Taxonomy" id="5963"/>
    <lineage>
        <taxon>Eukaryota</taxon>
        <taxon>Sar</taxon>
        <taxon>Alveolata</taxon>
        <taxon>Ciliophora</taxon>
        <taxon>Postciliodesmatophora</taxon>
        <taxon>Heterotrichea</taxon>
        <taxon>Heterotrichida</taxon>
        <taxon>Stentoridae</taxon>
        <taxon>Stentor</taxon>
    </lineage>
</organism>
<proteinExistence type="predicted"/>
<dbReference type="AlphaFoldDB" id="A0A1R2ALK9"/>
<reference evidence="1 2" key="1">
    <citation type="submission" date="2016-11" db="EMBL/GenBank/DDBJ databases">
        <title>The macronuclear genome of Stentor coeruleus: a giant cell with tiny introns.</title>
        <authorList>
            <person name="Slabodnick M."/>
            <person name="Ruby J.G."/>
            <person name="Reiff S.B."/>
            <person name="Swart E.C."/>
            <person name="Gosai S."/>
            <person name="Prabakaran S."/>
            <person name="Witkowska E."/>
            <person name="Larue G.E."/>
            <person name="Fisher S."/>
            <person name="Freeman R.M."/>
            <person name="Gunawardena J."/>
            <person name="Chu W."/>
            <person name="Stover N.A."/>
            <person name="Gregory B.D."/>
            <person name="Nowacki M."/>
            <person name="Derisi J."/>
            <person name="Roy S.W."/>
            <person name="Marshall W.F."/>
            <person name="Sood P."/>
        </authorList>
    </citation>
    <scope>NUCLEOTIDE SEQUENCE [LARGE SCALE GENOMIC DNA]</scope>
    <source>
        <strain evidence="1">WM001</strain>
    </source>
</reference>
<dbReference type="OrthoDB" id="10643088at2759"/>
<dbReference type="EMBL" id="MPUH01002152">
    <property type="protein sequence ID" value="OMJ65423.1"/>
    <property type="molecule type" value="Genomic_DNA"/>
</dbReference>
<sequence length="291" mass="33699">MDLGKLIIYFIYAGLSYRTFKRLKVSAVKTGEPIKPQVPNAQKKSEAEDLLTWVGCTIIIYFQEVLDWFLHWVPLYSFWKALAILVIFSEKEFTLKVLIYLEDAIVKVETWVDEEVSIIANYSTNFSLPMFKLLLTNSALMIQGASTKQLEQLEKICDDYLERIRIAKGKDPKKLVKKLTEIYMPVPEDDKLRCKVGIMTKKIQVAGEKPTYFPHEIRLNEITKEIEWVADGDDKVNKDKVRRSKIISQVDRTVEIEMVVNKKIVQFPDVATLNLWAPKLSIVLTRTLTHK</sequence>
<accession>A0A1R2ALK9</accession>
<evidence type="ECO:0000313" key="2">
    <source>
        <dbReference type="Proteomes" id="UP000187209"/>
    </source>
</evidence>
<dbReference type="Proteomes" id="UP000187209">
    <property type="component" value="Unassembled WGS sequence"/>
</dbReference>
<comment type="caution">
    <text evidence="1">The sequence shown here is derived from an EMBL/GenBank/DDBJ whole genome shotgun (WGS) entry which is preliminary data.</text>
</comment>